<dbReference type="SUPFAM" id="SSF53244">
    <property type="entry name" value="MurD-like peptide ligases, peptide-binding domain"/>
    <property type="match status" value="1"/>
</dbReference>
<dbReference type="GO" id="GO:0008841">
    <property type="term" value="F:dihydrofolate synthase activity"/>
    <property type="evidence" value="ECO:0007669"/>
    <property type="project" value="TreeGrafter"/>
</dbReference>
<protein>
    <recommendedName>
        <fullName evidence="3">tetrahydrofolate synthase</fullName>
        <ecNumber evidence="3">6.3.2.17</ecNumber>
    </recommendedName>
</protein>
<sequence>MNYQETRQWLSSRPASDLENGVARINWLLERLDNPQLQVPTVHFVGTNGKGSTLNALQSILRSSGYTVGRFTSPSIIDFREQIVFEQEMISEEDFARIVTDLRPLIEDLDQTAELDAISEFEIVVVAMFVYFAHYQRPDILLVEAGMGGLLDATNVLSPLAVVCPSIGLDHQSFLGETHAAIARHKVAVLREGVPLVYATDLPEVVAVFEEQARQLQSPTYAVGREILLENSRAGFAVSSPFGRVEDLRLQMQGRHQEVNATLAVTTAQLIKPHFPTITNETIRQGLSQAIWPGRLELIRPNLMIDGAHNNESISVLTELLEDKYGDRDIEILFAAINTKPVDQMLSQLSQFGPVSVTTFDDFRAVQLNDYPSGYERVQTYQEWLEQADLDNPKKLYLITGSLYFITYVRRYILETMLYN</sequence>
<dbReference type="PANTHER" id="PTHR11136:SF0">
    <property type="entry name" value="DIHYDROFOLATE SYNTHETASE-RELATED"/>
    <property type="match status" value="1"/>
</dbReference>
<evidence type="ECO:0000313" key="11">
    <source>
        <dbReference type="EMBL" id="CYU64207.1"/>
    </source>
</evidence>
<comment type="cofactor">
    <cofactor evidence="1">
        <name>Mg(2+)</name>
        <dbReference type="ChEBI" id="CHEBI:18420"/>
    </cofactor>
</comment>
<dbReference type="Gene3D" id="3.90.190.20">
    <property type="entry name" value="Mur ligase, C-terminal domain"/>
    <property type="match status" value="1"/>
</dbReference>
<dbReference type="GO" id="GO:0005737">
    <property type="term" value="C:cytoplasm"/>
    <property type="evidence" value="ECO:0007669"/>
    <property type="project" value="TreeGrafter"/>
</dbReference>
<evidence type="ECO:0000256" key="8">
    <source>
        <dbReference type="ARBA" id="ARBA00022842"/>
    </source>
</evidence>
<dbReference type="GO" id="GO:0046872">
    <property type="term" value="F:metal ion binding"/>
    <property type="evidence" value="ECO:0007669"/>
    <property type="project" value="UniProtKB-KW"/>
</dbReference>
<dbReference type="Gene3D" id="3.40.1190.10">
    <property type="entry name" value="Mur-like, catalytic domain"/>
    <property type="match status" value="1"/>
</dbReference>
<keyword evidence="4 10" id="KW-0436">Ligase</keyword>
<dbReference type="PANTHER" id="PTHR11136">
    <property type="entry name" value="FOLYLPOLYGLUTAMATE SYNTHASE-RELATED"/>
    <property type="match status" value="1"/>
</dbReference>
<keyword evidence="5" id="KW-0479">Metal-binding</keyword>
<comment type="catalytic activity">
    <reaction evidence="9">
        <text>(6S)-5,6,7,8-tetrahydrofolyl-(gamma-L-Glu)(n) + L-glutamate + ATP = (6S)-5,6,7,8-tetrahydrofolyl-(gamma-L-Glu)(n+1) + ADP + phosphate + H(+)</text>
        <dbReference type="Rhea" id="RHEA:10580"/>
        <dbReference type="Rhea" id="RHEA-COMP:14738"/>
        <dbReference type="Rhea" id="RHEA-COMP:14740"/>
        <dbReference type="ChEBI" id="CHEBI:15378"/>
        <dbReference type="ChEBI" id="CHEBI:29985"/>
        <dbReference type="ChEBI" id="CHEBI:30616"/>
        <dbReference type="ChEBI" id="CHEBI:43474"/>
        <dbReference type="ChEBI" id="CHEBI:141005"/>
        <dbReference type="ChEBI" id="CHEBI:456216"/>
        <dbReference type="EC" id="6.3.2.17"/>
    </reaction>
</comment>
<keyword evidence="8" id="KW-0460">Magnesium</keyword>
<dbReference type="InterPro" id="IPR036615">
    <property type="entry name" value="Mur_ligase_C_dom_sf"/>
</dbReference>
<evidence type="ECO:0000256" key="9">
    <source>
        <dbReference type="ARBA" id="ARBA00047493"/>
    </source>
</evidence>
<dbReference type="SUPFAM" id="SSF53623">
    <property type="entry name" value="MurD-like peptide ligases, catalytic domain"/>
    <property type="match status" value="1"/>
</dbReference>
<dbReference type="InterPro" id="IPR001645">
    <property type="entry name" value="Folylpolyglutamate_synth"/>
</dbReference>
<dbReference type="UniPathway" id="UPA00219"/>
<dbReference type="PROSITE" id="PS01012">
    <property type="entry name" value="FOLYLPOLYGLU_SYNT_2"/>
    <property type="match status" value="1"/>
</dbReference>
<dbReference type="PIRSF" id="PIRSF001563">
    <property type="entry name" value="Folylpolyglu_synth"/>
    <property type="match status" value="1"/>
</dbReference>
<dbReference type="AlphaFoldDB" id="A0A0Z8ELH7"/>
<keyword evidence="6 10" id="KW-0547">Nucleotide-binding</keyword>
<reference evidence="11 12" key="1">
    <citation type="submission" date="2016-02" db="EMBL/GenBank/DDBJ databases">
        <authorList>
            <consortium name="Pathogen Informatics"/>
        </authorList>
    </citation>
    <scope>NUCLEOTIDE SEQUENCE [LARGE SCALE GENOMIC DNA]</scope>
    <source>
        <strain evidence="11 12">LSS23</strain>
    </source>
</reference>
<dbReference type="GO" id="GO:0004326">
    <property type="term" value="F:tetrahydrofolylpolyglutamate synthase activity"/>
    <property type="evidence" value="ECO:0007669"/>
    <property type="project" value="UniProtKB-EC"/>
</dbReference>
<dbReference type="GO" id="GO:0005524">
    <property type="term" value="F:ATP binding"/>
    <property type="evidence" value="ECO:0007669"/>
    <property type="project" value="UniProtKB-KW"/>
</dbReference>
<dbReference type="InterPro" id="IPR036565">
    <property type="entry name" value="Mur-like_cat_sf"/>
</dbReference>
<dbReference type="RefSeq" id="WP_044688488.1">
    <property type="nucleotide sequence ID" value="NZ_CEEW01000059.1"/>
</dbReference>
<dbReference type="EC" id="6.3.2.17" evidence="3"/>
<accession>A0A0Z8ELH7</accession>
<evidence type="ECO:0000256" key="3">
    <source>
        <dbReference type="ARBA" id="ARBA00013025"/>
    </source>
</evidence>
<evidence type="ECO:0000256" key="5">
    <source>
        <dbReference type="ARBA" id="ARBA00022723"/>
    </source>
</evidence>
<comment type="similarity">
    <text evidence="2 10">Belongs to the folylpolyglutamate synthase family.</text>
</comment>
<evidence type="ECO:0000256" key="10">
    <source>
        <dbReference type="PIRNR" id="PIRNR001563"/>
    </source>
</evidence>
<evidence type="ECO:0000256" key="7">
    <source>
        <dbReference type="ARBA" id="ARBA00022840"/>
    </source>
</evidence>
<dbReference type="FunFam" id="3.40.1190.10:FF:000011">
    <property type="entry name" value="Folylpolyglutamate synthase/dihydrofolate synthase"/>
    <property type="match status" value="1"/>
</dbReference>
<dbReference type="EMBL" id="FIFW01000013">
    <property type="protein sequence ID" value="CYU64207.1"/>
    <property type="molecule type" value="Genomic_DNA"/>
</dbReference>
<dbReference type="NCBIfam" id="TIGR01499">
    <property type="entry name" value="folC"/>
    <property type="match status" value="1"/>
</dbReference>
<organism evidence="11 12">
    <name type="scientific">Streptococcus suis</name>
    <dbReference type="NCBI Taxonomy" id="1307"/>
    <lineage>
        <taxon>Bacteria</taxon>
        <taxon>Bacillati</taxon>
        <taxon>Bacillota</taxon>
        <taxon>Bacilli</taxon>
        <taxon>Lactobacillales</taxon>
        <taxon>Streptococcaceae</taxon>
        <taxon>Streptococcus</taxon>
    </lineage>
</organism>
<dbReference type="InterPro" id="IPR018109">
    <property type="entry name" value="Folylpolyglutamate_synth_CS"/>
</dbReference>
<evidence type="ECO:0000256" key="6">
    <source>
        <dbReference type="ARBA" id="ARBA00022741"/>
    </source>
</evidence>
<dbReference type="GO" id="GO:0009252">
    <property type="term" value="P:peptidoglycan biosynthetic process"/>
    <property type="evidence" value="ECO:0007669"/>
    <property type="project" value="UniProtKB-UniPathway"/>
</dbReference>
<gene>
    <name evidence="11" type="primary">fgs_1</name>
    <name evidence="11" type="ORF">ERS132385_01338</name>
</gene>
<evidence type="ECO:0000256" key="1">
    <source>
        <dbReference type="ARBA" id="ARBA00001946"/>
    </source>
</evidence>
<evidence type="ECO:0000256" key="4">
    <source>
        <dbReference type="ARBA" id="ARBA00022598"/>
    </source>
</evidence>
<evidence type="ECO:0000313" key="12">
    <source>
        <dbReference type="Proteomes" id="UP000073434"/>
    </source>
</evidence>
<name>A0A0Z8ELH7_STRSU</name>
<dbReference type="Proteomes" id="UP000073434">
    <property type="component" value="Unassembled WGS sequence"/>
</dbReference>
<keyword evidence="7 10" id="KW-0067">ATP-binding</keyword>
<evidence type="ECO:0000256" key="2">
    <source>
        <dbReference type="ARBA" id="ARBA00008276"/>
    </source>
</evidence>
<proteinExistence type="inferred from homology"/>